<accession>A0ABT7Y456</accession>
<dbReference type="EMBL" id="JAUEOZ010000002">
    <property type="protein sequence ID" value="MDN2482776.1"/>
    <property type="molecule type" value="Genomic_DNA"/>
</dbReference>
<dbReference type="PROSITE" id="PS51257">
    <property type="entry name" value="PROKAR_LIPOPROTEIN"/>
    <property type="match status" value="1"/>
</dbReference>
<sequence>MKRLAFLAAVLLAGCSTTSGLEPNVSHSGFDNATIVSIDPHGNACDTMVCTGIGAQWNSSQPDQVILLVAVFNEYAGITDVQLNIDGDRVQLQPTRTITDLNNNSAIKTSTKAFVVDLQLVDHILSSNRTWIRVHTPTGYLEDAVIDNGKDSKAYHALSRFVRDVNANQEGY</sequence>
<feature type="chain" id="PRO_5047453120" description="Lipoprotein" evidence="1">
    <location>
        <begin position="22"/>
        <end position="172"/>
    </location>
</feature>
<gene>
    <name evidence="2" type="ORF">QWJ08_15660</name>
</gene>
<proteinExistence type="predicted"/>
<organism evidence="2 3">
    <name type="scientific">Vibrio agarivorans</name>
    <dbReference type="NCBI Taxonomy" id="153622"/>
    <lineage>
        <taxon>Bacteria</taxon>
        <taxon>Pseudomonadati</taxon>
        <taxon>Pseudomonadota</taxon>
        <taxon>Gammaproteobacteria</taxon>
        <taxon>Vibrionales</taxon>
        <taxon>Vibrionaceae</taxon>
        <taxon>Vibrio</taxon>
    </lineage>
</organism>
<comment type="caution">
    <text evidence="2">The sequence shown here is derived from an EMBL/GenBank/DDBJ whole genome shotgun (WGS) entry which is preliminary data.</text>
</comment>
<evidence type="ECO:0000313" key="2">
    <source>
        <dbReference type="EMBL" id="MDN2482776.1"/>
    </source>
</evidence>
<feature type="signal peptide" evidence="1">
    <location>
        <begin position="1"/>
        <end position="21"/>
    </location>
</feature>
<protein>
    <recommendedName>
        <fullName evidence="4">Lipoprotein</fullName>
    </recommendedName>
</protein>
<evidence type="ECO:0000313" key="3">
    <source>
        <dbReference type="Proteomes" id="UP001169719"/>
    </source>
</evidence>
<keyword evidence="1" id="KW-0732">Signal</keyword>
<name>A0ABT7Y456_9VIBR</name>
<reference evidence="2" key="1">
    <citation type="submission" date="2024-05" db="EMBL/GenBank/DDBJ databases">
        <title>Genome Sequences of Four Agar- Degrading Marine Bacteria.</title>
        <authorList>
            <person name="Phillips E.K."/>
            <person name="Shaffer J.C."/>
            <person name="Henson M.W."/>
            <person name="Temperton B."/>
            <person name="Thrash C.J."/>
            <person name="Martin M.O."/>
        </authorList>
    </citation>
    <scope>NUCLEOTIDE SEQUENCE</scope>
    <source>
        <strain evidence="2">EKP203</strain>
    </source>
</reference>
<dbReference type="RefSeq" id="WP_289962823.1">
    <property type="nucleotide sequence ID" value="NZ_JAUEOZ010000002.1"/>
</dbReference>
<keyword evidence="3" id="KW-1185">Reference proteome</keyword>
<evidence type="ECO:0000256" key="1">
    <source>
        <dbReference type="SAM" id="SignalP"/>
    </source>
</evidence>
<evidence type="ECO:0008006" key="4">
    <source>
        <dbReference type="Google" id="ProtNLM"/>
    </source>
</evidence>
<dbReference type="Proteomes" id="UP001169719">
    <property type="component" value="Unassembled WGS sequence"/>
</dbReference>